<evidence type="ECO:0000313" key="2">
    <source>
        <dbReference type="Proteomes" id="UP001500236"/>
    </source>
</evidence>
<dbReference type="PANTHER" id="PTHR20854">
    <property type="entry name" value="INOSITOL MONOPHOSPHATASE"/>
    <property type="match status" value="1"/>
</dbReference>
<protein>
    <submittedName>
        <fullName evidence="1">Histidinol-phosphatase</fullName>
    </submittedName>
</protein>
<dbReference type="EMBL" id="BAAAVT010000007">
    <property type="protein sequence ID" value="GAA3060936.1"/>
    <property type="molecule type" value="Genomic_DNA"/>
</dbReference>
<accession>A0ABP6LU46</accession>
<keyword evidence="2" id="KW-1185">Reference proteome</keyword>
<dbReference type="Pfam" id="PF00459">
    <property type="entry name" value="Inositol_P"/>
    <property type="match status" value="1"/>
</dbReference>
<dbReference type="Proteomes" id="UP001500236">
    <property type="component" value="Unassembled WGS sequence"/>
</dbReference>
<gene>
    <name evidence="1" type="primary">hisN_2</name>
    <name evidence="1" type="ORF">GCM10010529_13180</name>
</gene>
<dbReference type="Gene3D" id="3.40.190.80">
    <property type="match status" value="1"/>
</dbReference>
<dbReference type="Gene3D" id="3.30.540.10">
    <property type="entry name" value="Fructose-1,6-Bisphosphatase, subunit A, domain 1"/>
    <property type="match status" value="1"/>
</dbReference>
<dbReference type="InterPro" id="IPR000760">
    <property type="entry name" value="Inositol_monophosphatase-like"/>
</dbReference>
<dbReference type="SUPFAM" id="SSF56655">
    <property type="entry name" value="Carbohydrate phosphatase"/>
    <property type="match status" value="1"/>
</dbReference>
<name>A0ABP6LU46_9MICC</name>
<evidence type="ECO:0000313" key="1">
    <source>
        <dbReference type="EMBL" id="GAA3060936.1"/>
    </source>
</evidence>
<comment type="caution">
    <text evidence="1">The sequence shown here is derived from an EMBL/GenBank/DDBJ whole genome shotgun (WGS) entry which is preliminary data.</text>
</comment>
<sequence>MHLNETVRPMAEHPQVEEFVSFISELADAARGCLVERHEGSRFETKADQSPVTEFDRRVEMTLRGMIADRYPDHGIIGEEFPAHEPGAEFVWVMDPIDGTKPFVAGVPVFTTLIALCHAGSPVIGVIDASVPQDRWLGVQGRPTTLNGTEVRTSGREQLDGATLSWSQPDQVLDEHRDAVDALNERVAWRVYGAASYGFGRLAAGAIDISAYSGGFGTYDVCALVPIIEGAGGVITDGHGGPITTTDPVACIAAATPELHSQVLQLFN</sequence>
<proteinExistence type="predicted"/>
<organism evidence="1 2">
    <name type="scientific">Nesterenkonia aethiopica</name>
    <dbReference type="NCBI Taxonomy" id="269144"/>
    <lineage>
        <taxon>Bacteria</taxon>
        <taxon>Bacillati</taxon>
        <taxon>Actinomycetota</taxon>
        <taxon>Actinomycetes</taxon>
        <taxon>Micrococcales</taxon>
        <taxon>Micrococcaceae</taxon>
        <taxon>Nesterenkonia</taxon>
    </lineage>
</organism>
<dbReference type="PANTHER" id="PTHR20854:SF4">
    <property type="entry name" value="INOSITOL-1-MONOPHOSPHATASE-RELATED"/>
    <property type="match status" value="1"/>
</dbReference>
<dbReference type="PRINTS" id="PR00377">
    <property type="entry name" value="IMPHPHTASES"/>
</dbReference>
<reference evidence="2" key="1">
    <citation type="journal article" date="2019" name="Int. J. Syst. Evol. Microbiol.">
        <title>The Global Catalogue of Microorganisms (GCM) 10K type strain sequencing project: providing services to taxonomists for standard genome sequencing and annotation.</title>
        <authorList>
            <consortium name="The Broad Institute Genomics Platform"/>
            <consortium name="The Broad Institute Genome Sequencing Center for Infectious Disease"/>
            <person name="Wu L."/>
            <person name="Ma J."/>
        </authorList>
    </citation>
    <scope>NUCLEOTIDE SEQUENCE [LARGE SCALE GENOMIC DNA]</scope>
    <source>
        <strain evidence="2">JCM 14309</strain>
    </source>
</reference>